<evidence type="ECO:0000313" key="3">
    <source>
        <dbReference type="RefSeq" id="XP_047736877.1"/>
    </source>
</evidence>
<dbReference type="KEGG" id="hazt:125178036"/>
<gene>
    <name evidence="3" type="primary">LOC125178036</name>
</gene>
<evidence type="ECO:0000313" key="2">
    <source>
        <dbReference type="Proteomes" id="UP000694843"/>
    </source>
</evidence>
<proteinExistence type="predicted"/>
<name>A0A979FJG7_HYAAZ</name>
<protein>
    <submittedName>
        <fullName evidence="3">Uncharacterized protein LOC125178036</fullName>
    </submittedName>
</protein>
<keyword evidence="2" id="KW-1185">Reference proteome</keyword>
<feature type="region of interest" description="Disordered" evidence="1">
    <location>
        <begin position="108"/>
        <end position="149"/>
    </location>
</feature>
<organism evidence="2 3">
    <name type="scientific">Hyalella azteca</name>
    <name type="common">Amphipod</name>
    <dbReference type="NCBI Taxonomy" id="294128"/>
    <lineage>
        <taxon>Eukaryota</taxon>
        <taxon>Metazoa</taxon>
        <taxon>Ecdysozoa</taxon>
        <taxon>Arthropoda</taxon>
        <taxon>Crustacea</taxon>
        <taxon>Multicrustacea</taxon>
        <taxon>Malacostraca</taxon>
        <taxon>Eumalacostraca</taxon>
        <taxon>Peracarida</taxon>
        <taxon>Amphipoda</taxon>
        <taxon>Senticaudata</taxon>
        <taxon>Talitrida</taxon>
        <taxon>Talitroidea</taxon>
        <taxon>Hyalellidae</taxon>
        <taxon>Hyalella</taxon>
    </lineage>
</organism>
<accession>A0A979FJG7</accession>
<dbReference type="GeneID" id="125178036"/>
<reference evidence="3" key="1">
    <citation type="submission" date="2025-08" db="UniProtKB">
        <authorList>
            <consortium name="RefSeq"/>
        </authorList>
    </citation>
    <scope>IDENTIFICATION</scope>
    <source>
        <tissue evidence="3">Whole organism</tissue>
    </source>
</reference>
<dbReference type="AlphaFoldDB" id="A0A979FJG7"/>
<dbReference type="Proteomes" id="UP000694843">
    <property type="component" value="Unplaced"/>
</dbReference>
<sequence length="149" mass="15926">MNAFMICSTLILLYVDSLLFFLLQTLFSAYQQSSIQLAELNYSDSATALRDNLRGERQVREGLEELWATLKPQPPSSFAARLLGNVPFGNLIARKLNPLQGAAKRPRRLLHVPGPSVAPASTVGASDDVNVPGVAGADSAEAPSSSDVS</sequence>
<evidence type="ECO:0000256" key="1">
    <source>
        <dbReference type="SAM" id="MobiDB-lite"/>
    </source>
</evidence>
<dbReference type="RefSeq" id="XP_047736877.1">
    <property type="nucleotide sequence ID" value="XM_047880921.1"/>
</dbReference>